<gene>
    <name evidence="6" type="primary">Pxn</name>
    <name evidence="6" type="ORF">AWC38_SpisGene21038</name>
</gene>
<feature type="domain" description="Mutator-like transposase" evidence="4">
    <location>
        <begin position="75"/>
        <end position="180"/>
    </location>
</feature>
<proteinExistence type="predicted"/>
<dbReference type="Gene3D" id="3.80.10.10">
    <property type="entry name" value="Ribonuclease Inhibitor"/>
    <property type="match status" value="1"/>
</dbReference>
<keyword evidence="2" id="KW-0732">Signal</keyword>
<dbReference type="SMART" id="SM00369">
    <property type="entry name" value="LRR_TYP"/>
    <property type="match status" value="3"/>
</dbReference>
<evidence type="ECO:0000313" key="6">
    <source>
        <dbReference type="EMBL" id="PFX14781.1"/>
    </source>
</evidence>
<dbReference type="InterPro" id="IPR057617">
    <property type="entry name" value="PML_C"/>
</dbReference>
<dbReference type="AlphaFoldDB" id="A0A2B4RAU7"/>
<dbReference type="PROSITE" id="PS51450">
    <property type="entry name" value="LRR"/>
    <property type="match status" value="1"/>
</dbReference>
<evidence type="ECO:0000256" key="2">
    <source>
        <dbReference type="ARBA" id="ARBA00022729"/>
    </source>
</evidence>
<accession>A0A2B4RAU7</accession>
<dbReference type="InterPro" id="IPR012337">
    <property type="entry name" value="RNaseH-like_sf"/>
</dbReference>
<name>A0A2B4RAU7_STYPI</name>
<dbReference type="OrthoDB" id="5989029at2759"/>
<dbReference type="GO" id="GO:0031012">
    <property type="term" value="C:extracellular matrix"/>
    <property type="evidence" value="ECO:0007669"/>
    <property type="project" value="TreeGrafter"/>
</dbReference>
<dbReference type="InterPro" id="IPR032675">
    <property type="entry name" value="LRR_dom_sf"/>
</dbReference>
<evidence type="ECO:0000259" key="5">
    <source>
        <dbReference type="Pfam" id="PF25244"/>
    </source>
</evidence>
<evidence type="ECO:0000313" key="7">
    <source>
        <dbReference type="Proteomes" id="UP000225706"/>
    </source>
</evidence>
<dbReference type="InterPro" id="IPR049012">
    <property type="entry name" value="Mutator_transp_dom"/>
</dbReference>
<dbReference type="SUPFAM" id="SSF52058">
    <property type="entry name" value="L domain-like"/>
    <property type="match status" value="1"/>
</dbReference>
<sequence>MREIEEGIETAERSDNEKEELSFVISQAKQSIECWKAHLLRSINQDECRLDIMSGLSAPPIFLVLDWVMKYLPLVERENVVVSVLVRDDESSTISKVRKNVEHEVKKWSDVVHAERSFGSSLYSMKTQNKSLTDIVIQYFQRCFGYALKQSKDDEEGVRNGLKSIVPHAYGDHSSCGNWCGYLKNSASYKHRGLPHGKDLMDKSLRQSLEKILEIYASNAKKLAPLGSNQVIEALNNTIGSKAPKSRHYGSSESNDFRCCMCCWPKELRFLVQAAEKNGVMEDLVKTVSGFTDSLPAFRELLLGRKSHSQENPVQDVLCKSYEAHNALADVQTLHQLVNKFLKVKLLQQQSFKVSWVASYQKLLKKTKKLLVNILQPLVRGKYISASMAIKCTSSGLGLPHLQVVSQRGKEEGVKQVLMERYLNGNQIKKLPAGVFNNNSELTELYLQDNEIAELPAGLLSNNRKLTELRLRNNKIVKLPGDVFTSLVELQKL</sequence>
<dbReference type="STRING" id="50429.A0A2B4RAU7"/>
<feature type="domain" description="PML C-terminal" evidence="5">
    <location>
        <begin position="375"/>
        <end position="426"/>
    </location>
</feature>
<keyword evidence="3" id="KW-0677">Repeat</keyword>
<dbReference type="Pfam" id="PF13855">
    <property type="entry name" value="LRR_8"/>
    <property type="match status" value="1"/>
</dbReference>
<reference evidence="7" key="1">
    <citation type="journal article" date="2017" name="bioRxiv">
        <title>Comparative analysis of the genomes of Stylophora pistillata and Acropora digitifera provides evidence for extensive differences between species of corals.</title>
        <authorList>
            <person name="Voolstra C.R."/>
            <person name="Li Y."/>
            <person name="Liew Y.J."/>
            <person name="Baumgarten S."/>
            <person name="Zoccola D."/>
            <person name="Flot J.-F."/>
            <person name="Tambutte S."/>
            <person name="Allemand D."/>
            <person name="Aranda M."/>
        </authorList>
    </citation>
    <scope>NUCLEOTIDE SEQUENCE [LARGE SCALE GENOMIC DNA]</scope>
</reference>
<dbReference type="InterPro" id="IPR003591">
    <property type="entry name" value="Leu-rich_rpt_typical-subtyp"/>
</dbReference>
<dbReference type="InterPro" id="IPR050328">
    <property type="entry name" value="Dev_Immune_Receptor"/>
</dbReference>
<evidence type="ECO:0000256" key="1">
    <source>
        <dbReference type="ARBA" id="ARBA00022614"/>
    </source>
</evidence>
<dbReference type="Proteomes" id="UP000225706">
    <property type="component" value="Unassembled WGS sequence"/>
</dbReference>
<keyword evidence="7" id="KW-1185">Reference proteome</keyword>
<evidence type="ECO:0000259" key="4">
    <source>
        <dbReference type="Pfam" id="PF20700"/>
    </source>
</evidence>
<dbReference type="Pfam" id="PF20700">
    <property type="entry name" value="Mutator"/>
    <property type="match status" value="1"/>
</dbReference>
<dbReference type="InterPro" id="IPR036397">
    <property type="entry name" value="RNaseH_sf"/>
</dbReference>
<dbReference type="Gene3D" id="3.30.420.10">
    <property type="entry name" value="Ribonuclease H-like superfamily/Ribonuclease H"/>
    <property type="match status" value="1"/>
</dbReference>
<protein>
    <submittedName>
        <fullName evidence="6">Peroxidasin</fullName>
    </submittedName>
</protein>
<evidence type="ECO:0000256" key="3">
    <source>
        <dbReference type="ARBA" id="ARBA00022737"/>
    </source>
</evidence>
<dbReference type="Pfam" id="PF25244">
    <property type="entry name" value="PML_C"/>
    <property type="match status" value="1"/>
</dbReference>
<dbReference type="InterPro" id="IPR001611">
    <property type="entry name" value="Leu-rich_rpt"/>
</dbReference>
<dbReference type="EMBL" id="LSMT01000731">
    <property type="protein sequence ID" value="PFX14781.1"/>
    <property type="molecule type" value="Genomic_DNA"/>
</dbReference>
<dbReference type="SUPFAM" id="SSF53098">
    <property type="entry name" value="Ribonuclease H-like"/>
    <property type="match status" value="1"/>
</dbReference>
<organism evidence="6 7">
    <name type="scientific">Stylophora pistillata</name>
    <name type="common">Smooth cauliflower coral</name>
    <dbReference type="NCBI Taxonomy" id="50429"/>
    <lineage>
        <taxon>Eukaryota</taxon>
        <taxon>Metazoa</taxon>
        <taxon>Cnidaria</taxon>
        <taxon>Anthozoa</taxon>
        <taxon>Hexacorallia</taxon>
        <taxon>Scleractinia</taxon>
        <taxon>Astrocoeniina</taxon>
        <taxon>Pocilloporidae</taxon>
        <taxon>Stylophora</taxon>
    </lineage>
</organism>
<keyword evidence="1" id="KW-0433">Leucine-rich repeat</keyword>
<dbReference type="GO" id="GO:0005615">
    <property type="term" value="C:extracellular space"/>
    <property type="evidence" value="ECO:0007669"/>
    <property type="project" value="TreeGrafter"/>
</dbReference>
<dbReference type="PANTHER" id="PTHR24373">
    <property type="entry name" value="SLIT RELATED LEUCINE-RICH REPEAT NEURONAL PROTEIN"/>
    <property type="match status" value="1"/>
</dbReference>
<dbReference type="PANTHER" id="PTHR24373:SF384">
    <property type="entry name" value="LEUCINE RICH REPEAT CONTAINING 38"/>
    <property type="match status" value="1"/>
</dbReference>
<comment type="caution">
    <text evidence="6">The sequence shown here is derived from an EMBL/GenBank/DDBJ whole genome shotgun (WGS) entry which is preliminary data.</text>
</comment>
<dbReference type="GO" id="GO:0003676">
    <property type="term" value="F:nucleic acid binding"/>
    <property type="evidence" value="ECO:0007669"/>
    <property type="project" value="InterPro"/>
</dbReference>